<dbReference type="GO" id="GO:0006310">
    <property type="term" value="P:DNA recombination"/>
    <property type="evidence" value="ECO:0007669"/>
    <property type="project" value="UniProtKB-KW"/>
</dbReference>
<dbReference type="CDD" id="cd00397">
    <property type="entry name" value="DNA_BRE_C"/>
    <property type="match status" value="1"/>
</dbReference>
<dbReference type="Gene3D" id="1.10.443.10">
    <property type="entry name" value="Intergrase catalytic core"/>
    <property type="match status" value="1"/>
</dbReference>
<dbReference type="PROSITE" id="PS51898">
    <property type="entry name" value="TYR_RECOMBINASE"/>
    <property type="match status" value="1"/>
</dbReference>
<evidence type="ECO:0000313" key="5">
    <source>
        <dbReference type="EMBL" id="QLJ52623.1"/>
    </source>
</evidence>
<name>A0A7D5XL64_FERL1</name>
<dbReference type="InterPro" id="IPR002104">
    <property type="entry name" value="Integrase_catalytic"/>
</dbReference>
<proteinExistence type="predicted"/>
<accession>A0A7D5XL64</accession>
<dbReference type="AlphaFoldDB" id="A0A7D5XL64"/>
<dbReference type="EMBL" id="CP058998">
    <property type="protein sequence ID" value="QLJ52586.1"/>
    <property type="molecule type" value="Genomic_DNA"/>
</dbReference>
<gene>
    <name evidence="3" type="ORF">Sv326_0374</name>
    <name evidence="4" type="ORF">Sv326_0411</name>
    <name evidence="5" type="ORF">Sv326_0448</name>
</gene>
<evidence type="ECO:0000256" key="1">
    <source>
        <dbReference type="ARBA" id="ARBA00023172"/>
    </source>
</evidence>
<evidence type="ECO:0000313" key="6">
    <source>
        <dbReference type="Proteomes" id="UP000510821"/>
    </source>
</evidence>
<dbReference type="InterPro" id="IPR013762">
    <property type="entry name" value="Integrase-like_cat_sf"/>
</dbReference>
<reference evidence="6" key="2">
    <citation type="submission" date="2020-07" db="EMBL/GenBank/DDBJ databases">
        <title>Metabolic diversity and evolutionary history of the archaeal phylum ###Micrarchaeota### uncovered from a freshwater lake metagenome.</title>
        <authorList>
            <person name="Kadnikov V.V."/>
            <person name="Savvichev A.S."/>
            <person name="Mardanov A.V."/>
            <person name="Beletsky A.V."/>
            <person name="Chupakov A.V."/>
            <person name="Kokryatskaya N.M."/>
            <person name="Pimenov N.V."/>
            <person name="Ravin N.V."/>
        </authorList>
    </citation>
    <scope>NUCLEOTIDE SEQUENCE [LARGE SCALE GENOMIC DNA]</scope>
</reference>
<dbReference type="GO" id="GO:0003677">
    <property type="term" value="F:DNA binding"/>
    <property type="evidence" value="ECO:0007669"/>
    <property type="project" value="InterPro"/>
</dbReference>
<dbReference type="SUPFAM" id="SSF56349">
    <property type="entry name" value="DNA breaking-rejoining enzymes"/>
    <property type="match status" value="1"/>
</dbReference>
<evidence type="ECO:0000259" key="2">
    <source>
        <dbReference type="PROSITE" id="PS51898"/>
    </source>
</evidence>
<dbReference type="KEGG" id="flt:Sv326_0448"/>
<dbReference type="KEGG" id="flt:Sv326_0374"/>
<organism evidence="4 6">
    <name type="scientific">Fermentimicrarchaeum limneticum</name>
    <dbReference type="NCBI Taxonomy" id="2795018"/>
    <lineage>
        <taxon>Archaea</taxon>
        <taxon>Candidatus Micrarchaeota</taxon>
        <taxon>Candidatus Fermentimicrarchaeales</taxon>
        <taxon>Candidatus Fermentimicrarchaeaceae</taxon>
        <taxon>Candidatus Fermentimicrarchaeum</taxon>
    </lineage>
</organism>
<dbReference type="InterPro" id="IPR011010">
    <property type="entry name" value="DNA_brk_join_enz"/>
</dbReference>
<evidence type="ECO:0000313" key="4">
    <source>
        <dbReference type="EMBL" id="QLJ52586.1"/>
    </source>
</evidence>
<feature type="domain" description="Tyr recombinase" evidence="2">
    <location>
        <begin position="5"/>
        <end position="202"/>
    </location>
</feature>
<reference evidence="4" key="1">
    <citation type="journal article" date="2020" name="Appl. Environ. Microbiol.">
        <title>Metabolic Diversity and Evolutionary History of the Archaeal Phylum 'Candidatus Micrarchaeota' Uncovered from a Freshwater Lake Metagenome.</title>
        <authorList>
            <person name="Kadnikov V.V."/>
            <person name="Savvichev A.S."/>
            <person name="Mardanov A.V."/>
            <person name="Beletsky A.V."/>
            <person name="Chupakov A.V."/>
            <person name="Kokryatskaya N.M."/>
            <person name="Pimenov N.V."/>
            <person name="Ravin N.V."/>
        </authorList>
    </citation>
    <scope>NUCLEOTIDE SEQUENCE</scope>
    <source>
        <strain evidence="4">Sv326</strain>
    </source>
</reference>
<dbReference type="EMBL" id="CP058998">
    <property type="protein sequence ID" value="QLJ52623.1"/>
    <property type="molecule type" value="Genomic_DNA"/>
</dbReference>
<dbReference type="Proteomes" id="UP000510821">
    <property type="component" value="Chromosome"/>
</dbReference>
<dbReference type="GO" id="GO:0015074">
    <property type="term" value="P:DNA integration"/>
    <property type="evidence" value="ECO:0007669"/>
    <property type="project" value="InterPro"/>
</dbReference>
<keyword evidence="1" id="KW-0233">DNA recombination</keyword>
<protein>
    <submittedName>
        <fullName evidence="4">DNA breaking-rejoining enzyme, C-terminal catalytic domain protein</fullName>
    </submittedName>
</protein>
<dbReference type="KEGG" id="flt:Sv326_0411"/>
<dbReference type="EMBL" id="CP058998">
    <property type="protein sequence ID" value="QLJ52549.1"/>
    <property type="molecule type" value="Genomic_DNA"/>
</dbReference>
<sequence length="223" mass="26218">MALFKKPIPFAINSMEEIFDMGQLLHNPEQRALFYTLYVTGARVSEALAITKRDIWEGEDGGREAYIFKVMTLKKKSMLPVRTLPIPKEGIEGKMAADIWAWRECKDDENAKLFHYSRTRAWNIFSHLVFDIRAITKEREYIELLDFKMHPHYLRHCRATHFAVYHGWSNPYQFMKWFGWDDPKRPMIYIQLNWKDLLKLFPKPEARSDSSMSNSAVPGIGSP</sequence>
<evidence type="ECO:0000313" key="3">
    <source>
        <dbReference type="EMBL" id="QLJ52549.1"/>
    </source>
</evidence>